<reference evidence="6" key="1">
    <citation type="submission" date="2023-05" db="EMBL/GenBank/DDBJ databases">
        <title>Mariniplasma microaerophilum sp. nov., a novel anaerobic mollicute isolated from terrestrial mud volcano, Taman Peninsula, Russia.</title>
        <authorList>
            <person name="Khomyakova M.A."/>
            <person name="Merkel A.Y."/>
            <person name="Slobodkin A.I."/>
        </authorList>
    </citation>
    <scope>NUCLEOTIDE SEQUENCE</scope>
    <source>
        <strain evidence="6">M4Ah</strain>
    </source>
</reference>
<dbReference type="GO" id="GO:0005524">
    <property type="term" value="F:ATP binding"/>
    <property type="evidence" value="ECO:0007669"/>
    <property type="project" value="UniProtKB-KW"/>
</dbReference>
<evidence type="ECO:0000313" key="6">
    <source>
        <dbReference type="EMBL" id="MDI6453529.1"/>
    </source>
</evidence>
<dbReference type="PANTHER" id="PTHR42711:SF5">
    <property type="entry name" value="ABC TRANSPORTER ATP-BINDING PROTEIN NATA"/>
    <property type="match status" value="1"/>
</dbReference>
<dbReference type="SMART" id="SM00382">
    <property type="entry name" value="AAA"/>
    <property type="match status" value="1"/>
</dbReference>
<evidence type="ECO:0000313" key="7">
    <source>
        <dbReference type="Proteomes" id="UP001431532"/>
    </source>
</evidence>
<name>A0AAW6UC20_9MOLU</name>
<dbReference type="AlphaFoldDB" id="A0AAW6UC20"/>
<dbReference type="InterPro" id="IPR017871">
    <property type="entry name" value="ABC_transporter-like_CS"/>
</dbReference>
<evidence type="ECO:0000259" key="5">
    <source>
        <dbReference type="PROSITE" id="PS50893"/>
    </source>
</evidence>
<dbReference type="PROSITE" id="PS00211">
    <property type="entry name" value="ABC_TRANSPORTER_1"/>
    <property type="match status" value="1"/>
</dbReference>
<dbReference type="SUPFAM" id="SSF52540">
    <property type="entry name" value="P-loop containing nucleoside triphosphate hydrolases"/>
    <property type="match status" value="1"/>
</dbReference>
<keyword evidence="3" id="KW-0547">Nucleotide-binding</keyword>
<dbReference type="Gene3D" id="3.40.50.300">
    <property type="entry name" value="P-loop containing nucleotide triphosphate hydrolases"/>
    <property type="match status" value="1"/>
</dbReference>
<protein>
    <submittedName>
        <fullName evidence="6">ABC transporter ATP-binding protein</fullName>
    </submittedName>
</protein>
<keyword evidence="2" id="KW-0813">Transport</keyword>
<dbReference type="InterPro" id="IPR003439">
    <property type="entry name" value="ABC_transporter-like_ATP-bd"/>
</dbReference>
<accession>A0AAW6UC20</accession>
<feature type="domain" description="ABC transporter" evidence="5">
    <location>
        <begin position="2"/>
        <end position="226"/>
    </location>
</feature>
<dbReference type="EMBL" id="JASCXW010000032">
    <property type="protein sequence ID" value="MDI6453529.1"/>
    <property type="molecule type" value="Genomic_DNA"/>
</dbReference>
<comment type="caution">
    <text evidence="6">The sequence shown here is derived from an EMBL/GenBank/DDBJ whole genome shotgun (WGS) entry which is preliminary data.</text>
</comment>
<proteinExistence type="inferred from homology"/>
<gene>
    <name evidence="6" type="ORF">QJ521_08115</name>
</gene>
<dbReference type="Proteomes" id="UP001431532">
    <property type="component" value="Unassembled WGS sequence"/>
</dbReference>
<sequence>MIKTKHLKKYYGSSRGIEDVTLSVKQGEIFGFVGPNGSGKTTLIRILLGLLSTDSGQAEILNQEVSIGNHLINEHIGYMPSESHFFNELKVKVIMDFFRSMRNVDENYLNHLISTLDVDLEKKFGSLSFGNKKKVGIVIALMHQAKLLILDEPTSGLDPLIQSRFLELLHQAKKNGSTIFLSSHVLSEIEKVCDRVALIKDGTILFTKSMDDIRKNEHKRLQVTPNQDHLKLKGLEYIKDVNSSSHYTYQGDVNLLIDYLSDKTFDDIILRDVGLEEIFSVYYEKEEIL</sequence>
<comment type="similarity">
    <text evidence="1">Belongs to the ABC transporter superfamily.</text>
</comment>
<evidence type="ECO:0000256" key="3">
    <source>
        <dbReference type="ARBA" id="ARBA00022741"/>
    </source>
</evidence>
<evidence type="ECO:0000256" key="1">
    <source>
        <dbReference type="ARBA" id="ARBA00005417"/>
    </source>
</evidence>
<dbReference type="RefSeq" id="WP_282839962.1">
    <property type="nucleotide sequence ID" value="NZ_JASCXW010000032.1"/>
</dbReference>
<keyword evidence="7" id="KW-1185">Reference proteome</keyword>
<dbReference type="PROSITE" id="PS50893">
    <property type="entry name" value="ABC_TRANSPORTER_2"/>
    <property type="match status" value="1"/>
</dbReference>
<organism evidence="6 7">
    <name type="scientific">Peloplasma aerotolerans</name>
    <dbReference type="NCBI Taxonomy" id="3044389"/>
    <lineage>
        <taxon>Bacteria</taxon>
        <taxon>Bacillati</taxon>
        <taxon>Mycoplasmatota</taxon>
        <taxon>Mollicutes</taxon>
        <taxon>Acholeplasmatales</taxon>
        <taxon>Acholeplasmataceae</taxon>
        <taxon>Peloplasma</taxon>
    </lineage>
</organism>
<dbReference type="InterPro" id="IPR027417">
    <property type="entry name" value="P-loop_NTPase"/>
</dbReference>
<dbReference type="InterPro" id="IPR003593">
    <property type="entry name" value="AAA+_ATPase"/>
</dbReference>
<dbReference type="PANTHER" id="PTHR42711">
    <property type="entry name" value="ABC TRANSPORTER ATP-BINDING PROTEIN"/>
    <property type="match status" value="1"/>
</dbReference>
<dbReference type="Pfam" id="PF00005">
    <property type="entry name" value="ABC_tran"/>
    <property type="match status" value="1"/>
</dbReference>
<evidence type="ECO:0000256" key="4">
    <source>
        <dbReference type="ARBA" id="ARBA00022840"/>
    </source>
</evidence>
<dbReference type="InterPro" id="IPR050763">
    <property type="entry name" value="ABC_transporter_ATP-binding"/>
</dbReference>
<evidence type="ECO:0000256" key="2">
    <source>
        <dbReference type="ARBA" id="ARBA00022448"/>
    </source>
</evidence>
<keyword evidence="4 6" id="KW-0067">ATP-binding</keyword>
<dbReference type="CDD" id="cd03230">
    <property type="entry name" value="ABC_DR_subfamily_A"/>
    <property type="match status" value="1"/>
</dbReference>
<dbReference type="GO" id="GO:0016887">
    <property type="term" value="F:ATP hydrolysis activity"/>
    <property type="evidence" value="ECO:0007669"/>
    <property type="project" value="InterPro"/>
</dbReference>